<proteinExistence type="predicted"/>
<gene>
    <name evidence="2" type="ORF">MIZ03_3051</name>
</gene>
<keyword evidence="3" id="KW-1185">Reference proteome</keyword>
<dbReference type="RefSeq" id="WP_223904137.1">
    <property type="nucleotide sequence ID" value="NZ_AP024238.1"/>
</dbReference>
<feature type="transmembrane region" description="Helical" evidence="1">
    <location>
        <begin position="140"/>
        <end position="161"/>
    </location>
</feature>
<protein>
    <recommendedName>
        <fullName evidence="4">O-antigen polymerase</fullName>
    </recommendedName>
</protein>
<name>A0ABN6D7Z6_9BURK</name>
<feature type="transmembrane region" description="Helical" evidence="1">
    <location>
        <begin position="470"/>
        <end position="489"/>
    </location>
</feature>
<keyword evidence="1" id="KW-0472">Membrane</keyword>
<feature type="transmembrane region" description="Helical" evidence="1">
    <location>
        <begin position="173"/>
        <end position="194"/>
    </location>
</feature>
<feature type="transmembrane region" description="Helical" evidence="1">
    <location>
        <begin position="408"/>
        <end position="431"/>
    </location>
</feature>
<feature type="transmembrane region" description="Helical" evidence="1">
    <location>
        <begin position="85"/>
        <end position="105"/>
    </location>
</feature>
<dbReference type="Proteomes" id="UP000824366">
    <property type="component" value="Chromosome"/>
</dbReference>
<sequence>MNFLIKIPSLKLKNTTIILLIAICLAFFVGILVGSGSYILIVALMSLIPACIVLKRPDISLALLAAFTLLIAGTIKYFLGLGQFQWILSGLGVLLLAYAALQHTFTPFIATSEDPGFLALIGLWWAILLFGSAANNLPMLDWLVGVRIYLPVFGVFAYIAYCYPSERLLKGILFFMLTVGSVQWVFCIYQKLLIVPLRLAGHYPGSAWDSIVGTFGGDKFGGGESGSLGVYLSLMATLAIALHKQEQLKTFWFFLIFVSSFAAMAMVESKIIALMIPAGFFLVYREYAFKKPIAFISGSIAVAILMACLLIAYYYLYWQTDDNKGLLDALYDRFAYSFDPKFQPSTTNLGRVKSLVFWWDRHALLDNPLTILFGHGLASAVSSSSIIGTGVAVRAQAVMLDVTGISKLLWETGVVGSLVFISIFVLGFFRARKLKSNSALPPWHRAAMTGVEAAFALMPFTIFYEVTIVSSPPMQFAAMFFLGYVAYWWRENHHTTYG</sequence>
<feature type="transmembrane region" description="Helical" evidence="1">
    <location>
        <begin position="293"/>
        <end position="316"/>
    </location>
</feature>
<feature type="transmembrane region" description="Helical" evidence="1">
    <location>
        <begin position="12"/>
        <end position="32"/>
    </location>
</feature>
<evidence type="ECO:0000313" key="2">
    <source>
        <dbReference type="EMBL" id="BCO28154.1"/>
    </source>
</evidence>
<feature type="transmembrane region" description="Helical" evidence="1">
    <location>
        <begin position="251"/>
        <end position="284"/>
    </location>
</feature>
<organism evidence="2 3">
    <name type="scientific">Rhodoferax lithotrophicus</name>
    <dbReference type="NCBI Taxonomy" id="2798804"/>
    <lineage>
        <taxon>Bacteria</taxon>
        <taxon>Pseudomonadati</taxon>
        <taxon>Pseudomonadota</taxon>
        <taxon>Betaproteobacteria</taxon>
        <taxon>Burkholderiales</taxon>
        <taxon>Comamonadaceae</taxon>
        <taxon>Rhodoferax</taxon>
    </lineage>
</organism>
<reference evidence="2 3" key="1">
    <citation type="journal article" date="2021" name="Microbiol. Spectr.">
        <title>A Single Bacterium Capable of Oxidation and Reduction of Iron at Circumneutral pH.</title>
        <authorList>
            <person name="Kato S."/>
            <person name="Ohkuma M."/>
        </authorList>
    </citation>
    <scope>NUCLEOTIDE SEQUENCE [LARGE SCALE GENOMIC DNA]</scope>
    <source>
        <strain evidence="2 3">MIZ03</strain>
    </source>
</reference>
<evidence type="ECO:0000256" key="1">
    <source>
        <dbReference type="SAM" id="Phobius"/>
    </source>
</evidence>
<feature type="transmembrane region" description="Helical" evidence="1">
    <location>
        <begin position="117"/>
        <end position="134"/>
    </location>
</feature>
<evidence type="ECO:0008006" key="4">
    <source>
        <dbReference type="Google" id="ProtNLM"/>
    </source>
</evidence>
<dbReference type="EMBL" id="AP024238">
    <property type="protein sequence ID" value="BCO28154.1"/>
    <property type="molecule type" value="Genomic_DNA"/>
</dbReference>
<keyword evidence="1" id="KW-0812">Transmembrane</keyword>
<evidence type="ECO:0000313" key="3">
    <source>
        <dbReference type="Proteomes" id="UP000824366"/>
    </source>
</evidence>
<keyword evidence="1" id="KW-1133">Transmembrane helix</keyword>
<feature type="transmembrane region" description="Helical" evidence="1">
    <location>
        <begin position="443"/>
        <end position="464"/>
    </location>
</feature>
<accession>A0ABN6D7Z6</accession>
<feature type="transmembrane region" description="Helical" evidence="1">
    <location>
        <begin position="61"/>
        <end position="79"/>
    </location>
</feature>